<evidence type="ECO:0000313" key="4">
    <source>
        <dbReference type="Proteomes" id="UP000005254"/>
    </source>
</evidence>
<organism evidence="3 4">
    <name type="scientific">Mycoplasmoides genitalium M6320</name>
    <dbReference type="NCBI Taxonomy" id="662945"/>
    <lineage>
        <taxon>Bacteria</taxon>
        <taxon>Bacillati</taxon>
        <taxon>Mycoplasmatota</taxon>
        <taxon>Mycoplasmoidales</taxon>
        <taxon>Mycoplasmoidaceae</taxon>
        <taxon>Mycoplasmoides</taxon>
    </lineage>
</organism>
<feature type="transmembrane region" description="Helical" evidence="2">
    <location>
        <begin position="826"/>
        <end position="850"/>
    </location>
</feature>
<feature type="compositionally biased region" description="Low complexity" evidence="1">
    <location>
        <begin position="367"/>
        <end position="387"/>
    </location>
</feature>
<dbReference type="KEGG" id="mgx:CM1_01670"/>
<dbReference type="EMBL" id="CP003772">
    <property type="protein sequence ID" value="AFQ04102.1"/>
    <property type="molecule type" value="Genomic_DNA"/>
</dbReference>
<dbReference type="Proteomes" id="UP000005254">
    <property type="component" value="Chromosome"/>
</dbReference>
<feature type="transmembrane region" description="Helical" evidence="2">
    <location>
        <begin position="12"/>
        <end position="34"/>
    </location>
</feature>
<feature type="transmembrane region" description="Helical" evidence="2">
    <location>
        <begin position="568"/>
        <end position="593"/>
    </location>
</feature>
<dbReference type="SUPFAM" id="SSF82866">
    <property type="entry name" value="Multidrug efflux transporter AcrB transmembrane domain"/>
    <property type="match status" value="1"/>
</dbReference>
<evidence type="ECO:0000256" key="2">
    <source>
        <dbReference type="SAM" id="Phobius"/>
    </source>
</evidence>
<dbReference type="AlphaFoldDB" id="A0ABC7ZIX2"/>
<sequence>MRFKKRFSLDWILKIGTILGLVCLGLFGVIFGSYKLLNDSRLGAVFNGSTTTTVYFLNHKSTNNTSLDPQQTKPTNGIENITNIDSFLDGVEKSYANSLFIQGFSSVNITKNTNDKTASELDNIDKSWLVNGGLPSVTLTFEQNREQAKTRQRKRQVDAQVRRNAISSVEHNYQLSLETTDGVVLFDSLDNNFINASIRAVVPQNTSVNSALTFEYKLNKNVVTKESLHTDFLDFINSKNLSSSDYNTGNGQASVEGNGKFFKQNANGTSSSGNKTLVLWKDKQGALNYVRNIFNVVEGSSDYLTFNEREKSLWEFLHAKGSFASGDNLFLNTDANGASPIKKASDITLKNLYYIYAAPNHFSAVASNSNDNNNQNNNNNNNSSDVITVSNSADTRKLRSADSSGFSGLFHNYIISEIRTEDPVSKTGDPVKINPTLQSFLDTNDQRIEYGGNIKFQVGNFLSSDGTYTPPNFVTAATVKELLTNPFPTAATIATAKTSLVNAPLANTITDVSNFASSFIAFGIIVLIAAVLLTLRYKLLGLYKALALGLSVVSSLVIFSAVGGVVDVFSFVGIFFVIAINLINLLSLGELFLRNIRNNASIIESWKLCLKRSFFANLEFHITWLISALVVIYLSNYQVQQLANLMAISAITSYFFSYGISIVLISLFVSSESGANWKLFLYQKDAKALTKTSSNYSLLSSTSDLNTDFFITKNQHDFFLKNNWKFLFVWLILLAIGVVMLVLYLVQPNLLGEFLAADVESSNGIIAGIGIVSLLYLAYCLIRYGVAYCLSYLVSFILLCSGLFAVMYLTNYLFSIDQSTIQLITFVYLFWLFFAAKVSQTTTWTYFYWFKRSLKDKVFIKNLFNDNFNSQWKIDLIESSSLVFIFIIYSGFNFGGIDGNFNLVIFYLIAIVGLFDVATAFLPMFCFGLINGWLSPFNYVHSRLSLKHKKHPFKEIDQIEEQLIAGINSF</sequence>
<feature type="transmembrane region" description="Helical" evidence="2">
    <location>
        <begin position="542"/>
        <end position="562"/>
    </location>
</feature>
<feature type="transmembrane region" description="Helical" evidence="2">
    <location>
        <begin position="904"/>
        <end position="934"/>
    </location>
</feature>
<feature type="transmembrane region" description="Helical" evidence="2">
    <location>
        <begin position="646"/>
        <end position="669"/>
    </location>
</feature>
<evidence type="ECO:0008006" key="5">
    <source>
        <dbReference type="Google" id="ProtNLM"/>
    </source>
</evidence>
<name>A0ABC7ZIX2_MYCGT</name>
<feature type="transmembrane region" description="Helical" evidence="2">
    <location>
        <begin position="789"/>
        <end position="814"/>
    </location>
</feature>
<keyword evidence="2" id="KW-0812">Transmembrane</keyword>
<gene>
    <name evidence="3" type="ORF">CM1_01670</name>
</gene>
<evidence type="ECO:0000256" key="1">
    <source>
        <dbReference type="SAM" id="MobiDB-lite"/>
    </source>
</evidence>
<keyword evidence="2" id="KW-1133">Transmembrane helix</keyword>
<dbReference type="RefSeq" id="WP_014894451.1">
    <property type="nucleotide sequence ID" value="NC_018497.1"/>
</dbReference>
<feature type="transmembrane region" description="Helical" evidence="2">
    <location>
        <begin position="515"/>
        <end position="535"/>
    </location>
</feature>
<feature type="transmembrane region" description="Helical" evidence="2">
    <location>
        <begin position="726"/>
        <end position="745"/>
    </location>
</feature>
<keyword evidence="2" id="KW-0472">Membrane</keyword>
<dbReference type="NCBIfam" id="NF045752">
    <property type="entry name" value="MPN396"/>
    <property type="match status" value="1"/>
</dbReference>
<proteinExistence type="predicted"/>
<protein>
    <recommendedName>
        <fullName evidence="5">Bifunctional preprotein translocase subunit SecD/SecF</fullName>
    </recommendedName>
</protein>
<accession>A0ABC7ZIX2</accession>
<feature type="transmembrane region" description="Helical" evidence="2">
    <location>
        <begin position="765"/>
        <end position="782"/>
    </location>
</feature>
<feature type="transmembrane region" description="Helical" evidence="2">
    <location>
        <begin position="871"/>
        <end position="892"/>
    </location>
</feature>
<feature type="transmembrane region" description="Helical" evidence="2">
    <location>
        <begin position="614"/>
        <end position="634"/>
    </location>
</feature>
<feature type="region of interest" description="Disordered" evidence="1">
    <location>
        <begin position="366"/>
        <end position="387"/>
    </location>
</feature>
<reference evidence="3 4" key="1">
    <citation type="journal article" date="2012" name="J. Bacteriol.">
        <title>Draft Genome Sequences of Four Axenic Mycoplasma genitalium Strains Isolated from Denmark, Japan, and Australia.</title>
        <authorList>
            <person name="McGowin C.L."/>
            <person name="Ma L."/>
            <person name="Jensen J.S."/>
            <person name="Mancuso M.M."/>
            <person name="Hamasuna R."/>
            <person name="Adegboye D."/>
            <person name="Martin D.H."/>
        </authorList>
    </citation>
    <scope>NUCLEOTIDE SEQUENCE [LARGE SCALE GENOMIC DNA]</scope>
    <source>
        <strain evidence="3 4">M6320</strain>
    </source>
</reference>
<evidence type="ECO:0000313" key="3">
    <source>
        <dbReference type="EMBL" id="AFQ04102.1"/>
    </source>
</evidence>